<proteinExistence type="predicted"/>
<dbReference type="Proteomes" id="UP000887013">
    <property type="component" value="Unassembled WGS sequence"/>
</dbReference>
<comment type="caution">
    <text evidence="2">The sequence shown here is derived from an EMBL/GenBank/DDBJ whole genome shotgun (WGS) entry which is preliminary data.</text>
</comment>
<reference evidence="2" key="1">
    <citation type="submission" date="2020-08" db="EMBL/GenBank/DDBJ databases">
        <title>Multicomponent nature underlies the extraordinary mechanical properties of spider dragline silk.</title>
        <authorList>
            <person name="Kono N."/>
            <person name="Nakamura H."/>
            <person name="Mori M."/>
            <person name="Yoshida Y."/>
            <person name="Ohtoshi R."/>
            <person name="Malay A.D."/>
            <person name="Moran D.A.P."/>
            <person name="Tomita M."/>
            <person name="Numata K."/>
            <person name="Arakawa K."/>
        </authorList>
    </citation>
    <scope>NUCLEOTIDE SEQUENCE</scope>
</reference>
<evidence type="ECO:0000313" key="3">
    <source>
        <dbReference type="Proteomes" id="UP000887013"/>
    </source>
</evidence>
<gene>
    <name evidence="2" type="ORF">NPIL_210111</name>
</gene>
<evidence type="ECO:0000313" key="2">
    <source>
        <dbReference type="EMBL" id="GFT64489.1"/>
    </source>
</evidence>
<accession>A0A8X6PD09</accession>
<protein>
    <submittedName>
        <fullName evidence="2">Uncharacterized protein</fullName>
    </submittedName>
</protein>
<feature type="region of interest" description="Disordered" evidence="1">
    <location>
        <begin position="55"/>
        <end position="83"/>
    </location>
</feature>
<organism evidence="2 3">
    <name type="scientific">Nephila pilipes</name>
    <name type="common">Giant wood spider</name>
    <name type="synonym">Nephila maculata</name>
    <dbReference type="NCBI Taxonomy" id="299642"/>
    <lineage>
        <taxon>Eukaryota</taxon>
        <taxon>Metazoa</taxon>
        <taxon>Ecdysozoa</taxon>
        <taxon>Arthropoda</taxon>
        <taxon>Chelicerata</taxon>
        <taxon>Arachnida</taxon>
        <taxon>Araneae</taxon>
        <taxon>Araneomorphae</taxon>
        <taxon>Entelegynae</taxon>
        <taxon>Araneoidea</taxon>
        <taxon>Nephilidae</taxon>
        <taxon>Nephila</taxon>
    </lineage>
</organism>
<dbReference type="AlphaFoldDB" id="A0A8X6PD09"/>
<dbReference type="OrthoDB" id="6427621at2759"/>
<sequence>MVSTLSFSTFIRLHFERAEAVTRFLLTTGHDYLQAHFHRIGLAPDLICPLCRTSSMDDDPRYNCPDFEKSTNRHTERGSVSNN</sequence>
<feature type="compositionally biased region" description="Basic and acidic residues" evidence="1">
    <location>
        <begin position="58"/>
        <end position="77"/>
    </location>
</feature>
<evidence type="ECO:0000256" key="1">
    <source>
        <dbReference type="SAM" id="MobiDB-lite"/>
    </source>
</evidence>
<name>A0A8X6PD09_NEPPI</name>
<keyword evidence="3" id="KW-1185">Reference proteome</keyword>
<dbReference type="EMBL" id="BMAW01068446">
    <property type="protein sequence ID" value="GFT64489.1"/>
    <property type="molecule type" value="Genomic_DNA"/>
</dbReference>